<dbReference type="EMBL" id="CP023778">
    <property type="protein sequence ID" value="ATL66295.1"/>
    <property type="molecule type" value="Genomic_DNA"/>
</dbReference>
<dbReference type="SUPFAM" id="SSF53901">
    <property type="entry name" value="Thiolase-like"/>
    <property type="match status" value="1"/>
</dbReference>
<evidence type="ECO:0000256" key="1">
    <source>
        <dbReference type="ARBA" id="ARBA00022679"/>
    </source>
</evidence>
<accession>A0A291RG47</accession>
<keyword evidence="2" id="KW-0012">Acyltransferase</keyword>
<dbReference type="AlphaFoldDB" id="A0A291RG47"/>
<reference evidence="6 7" key="1">
    <citation type="submission" date="2017-10" db="EMBL/GenBank/DDBJ databases">
        <title>Comparative genomics between pathogenic Norcardia.</title>
        <authorList>
            <person name="Zeng L."/>
        </authorList>
    </citation>
    <scope>NUCLEOTIDE SEQUENCE [LARGE SCALE GENOMIC DNA]</scope>
    <source>
        <strain evidence="6 7">NC_YFY_NT001</strain>
    </source>
</reference>
<evidence type="ECO:0000313" key="7">
    <source>
        <dbReference type="Proteomes" id="UP000221961"/>
    </source>
</evidence>
<feature type="region of interest" description="Disordered" evidence="3">
    <location>
        <begin position="53"/>
        <end position="77"/>
    </location>
</feature>
<dbReference type="PANTHER" id="PTHR34069">
    <property type="entry name" value="3-OXOACYL-[ACYL-CARRIER-PROTEIN] SYNTHASE 3"/>
    <property type="match status" value="1"/>
</dbReference>
<protein>
    <submittedName>
        <fullName evidence="6">3-oxoacyl-ACP synthase</fullName>
    </submittedName>
</protein>
<dbReference type="Pfam" id="PF08545">
    <property type="entry name" value="ACP_syn_III"/>
    <property type="match status" value="1"/>
</dbReference>
<feature type="region of interest" description="Disordered" evidence="3">
    <location>
        <begin position="1"/>
        <end position="29"/>
    </location>
</feature>
<evidence type="ECO:0000256" key="2">
    <source>
        <dbReference type="ARBA" id="ARBA00023315"/>
    </source>
</evidence>
<feature type="domain" description="Beta-ketoacyl-[acyl-carrier-protein] synthase III N-terminal" evidence="5">
    <location>
        <begin position="190"/>
        <end position="260"/>
    </location>
</feature>
<dbReference type="InterPro" id="IPR013751">
    <property type="entry name" value="ACP_syn_III_N"/>
</dbReference>
<name>A0A291RG47_9NOCA</name>
<gene>
    <name evidence="6" type="ORF">CRH09_08845</name>
</gene>
<proteinExistence type="predicted"/>
<dbReference type="Gene3D" id="3.40.47.10">
    <property type="match status" value="2"/>
</dbReference>
<dbReference type="InterPro" id="IPR013747">
    <property type="entry name" value="ACP_syn_III_C"/>
</dbReference>
<dbReference type="GO" id="GO:0004315">
    <property type="term" value="F:3-oxoacyl-[acyl-carrier-protein] synthase activity"/>
    <property type="evidence" value="ECO:0007669"/>
    <property type="project" value="InterPro"/>
</dbReference>
<evidence type="ECO:0000259" key="5">
    <source>
        <dbReference type="Pfam" id="PF08545"/>
    </source>
</evidence>
<dbReference type="KEGG" id="ntp:CRH09_08845"/>
<dbReference type="Proteomes" id="UP000221961">
    <property type="component" value="Chromosome"/>
</dbReference>
<sequence>MPGARGAQREIPGEPGAVRGTRGAGHGISRHFVPEPRRVVVPGVSRPIRPLLRRKQAGRPPFQDAVRRRRGQAGTQDGGWVMRMGDVYIAGIGVHLPDRYSAEQAVAEGRYDAEVCESTGMLSVSVAGDTPAPDLAITAGRAALRMANIRAEDFAVLVHTHSHFQGPEIWSAHHYILNNTVGLPIPALSLSQGCLASVTALSFVRSFLKVGTDKTAALITAADNFGTPVIDRWRAMNLAPLGDGGGAMVLSTESGFARLLSNGAHSKPMMEGLHRGGEQMFPPPITVGEPVDLERRFAYWNQQWAQGVKPPTGDATENVRESVAQALADAELKMGDITRVVQPNFGKPAMCNFFLDPIDVELERGTYEFGRRVGHVGPVDSIAGLEHLWRTGQVRAGEIVLLLSETPGMEAGAVLVEITRDWKEQ</sequence>
<evidence type="ECO:0000313" key="6">
    <source>
        <dbReference type="EMBL" id="ATL66295.1"/>
    </source>
</evidence>
<dbReference type="Pfam" id="PF08541">
    <property type="entry name" value="ACP_syn_III_C"/>
    <property type="match status" value="1"/>
</dbReference>
<feature type="domain" description="Beta-ketoacyl-[acyl-carrier-protein] synthase III C-terminal" evidence="4">
    <location>
        <begin position="327"/>
        <end position="418"/>
    </location>
</feature>
<evidence type="ECO:0000259" key="4">
    <source>
        <dbReference type="Pfam" id="PF08541"/>
    </source>
</evidence>
<evidence type="ECO:0000256" key="3">
    <source>
        <dbReference type="SAM" id="MobiDB-lite"/>
    </source>
</evidence>
<dbReference type="PANTHER" id="PTHR34069:SF2">
    <property type="entry name" value="BETA-KETOACYL-[ACYL-CARRIER-PROTEIN] SYNTHASE III"/>
    <property type="match status" value="1"/>
</dbReference>
<organism evidence="6 7">
    <name type="scientific">Nocardia terpenica</name>
    <dbReference type="NCBI Taxonomy" id="455432"/>
    <lineage>
        <taxon>Bacteria</taxon>
        <taxon>Bacillati</taxon>
        <taxon>Actinomycetota</taxon>
        <taxon>Actinomycetes</taxon>
        <taxon>Mycobacteriales</taxon>
        <taxon>Nocardiaceae</taxon>
        <taxon>Nocardia</taxon>
    </lineage>
</organism>
<dbReference type="GO" id="GO:0006633">
    <property type="term" value="P:fatty acid biosynthetic process"/>
    <property type="evidence" value="ECO:0007669"/>
    <property type="project" value="InterPro"/>
</dbReference>
<dbReference type="InterPro" id="IPR016039">
    <property type="entry name" value="Thiolase-like"/>
</dbReference>
<dbReference type="CDD" id="cd00827">
    <property type="entry name" value="init_cond_enzymes"/>
    <property type="match status" value="1"/>
</dbReference>
<keyword evidence="1" id="KW-0808">Transferase</keyword>
<dbReference type="GO" id="GO:0044550">
    <property type="term" value="P:secondary metabolite biosynthetic process"/>
    <property type="evidence" value="ECO:0007669"/>
    <property type="project" value="TreeGrafter"/>
</dbReference>